<comment type="caution">
    <text evidence="1">The sequence shown here is derived from an EMBL/GenBank/DDBJ whole genome shotgun (WGS) entry which is preliminary data.</text>
</comment>
<dbReference type="Gene3D" id="1.20.120.1490">
    <property type="match status" value="1"/>
</dbReference>
<protein>
    <recommendedName>
        <fullName evidence="2">Periplasmic heavy metal sensor</fullName>
    </recommendedName>
</protein>
<evidence type="ECO:0008006" key="2">
    <source>
        <dbReference type="Google" id="ProtNLM"/>
    </source>
</evidence>
<accession>X1JNL0</accession>
<proteinExistence type="predicted"/>
<dbReference type="GO" id="GO:0042597">
    <property type="term" value="C:periplasmic space"/>
    <property type="evidence" value="ECO:0007669"/>
    <property type="project" value="InterPro"/>
</dbReference>
<dbReference type="InterPro" id="IPR025961">
    <property type="entry name" value="Metal_resist"/>
</dbReference>
<organism evidence="1">
    <name type="scientific">marine sediment metagenome</name>
    <dbReference type="NCBI Taxonomy" id="412755"/>
    <lineage>
        <taxon>unclassified sequences</taxon>
        <taxon>metagenomes</taxon>
        <taxon>ecological metagenomes</taxon>
    </lineage>
</organism>
<gene>
    <name evidence="1" type="ORF">S06H3_06920</name>
</gene>
<dbReference type="EMBL" id="BARV01002745">
    <property type="protein sequence ID" value="GAH95652.1"/>
    <property type="molecule type" value="Genomic_DNA"/>
</dbReference>
<evidence type="ECO:0000313" key="1">
    <source>
        <dbReference type="EMBL" id="GAH95652.1"/>
    </source>
</evidence>
<reference evidence="1" key="1">
    <citation type="journal article" date="2014" name="Front. Microbiol.">
        <title>High frequency of phylogenetically diverse reductive dehalogenase-homologous genes in deep subseafloor sedimentary metagenomes.</title>
        <authorList>
            <person name="Kawai M."/>
            <person name="Futagami T."/>
            <person name="Toyoda A."/>
            <person name="Takaki Y."/>
            <person name="Nishi S."/>
            <person name="Hori S."/>
            <person name="Arai W."/>
            <person name="Tsubouchi T."/>
            <person name="Morono Y."/>
            <person name="Uchiyama I."/>
            <person name="Ito T."/>
            <person name="Fujiyama A."/>
            <person name="Inagaki F."/>
            <person name="Takami H."/>
        </authorList>
    </citation>
    <scope>NUCLEOTIDE SEQUENCE</scope>
    <source>
        <strain evidence="1">Expedition CK06-06</strain>
    </source>
</reference>
<dbReference type="Pfam" id="PF13801">
    <property type="entry name" value="Metal_resist"/>
    <property type="match status" value="1"/>
</dbReference>
<dbReference type="CDD" id="cd09916">
    <property type="entry name" value="CpxP_like"/>
    <property type="match status" value="1"/>
</dbReference>
<sequence length="181" mass="21271">MKRKLVILTLVVAITVVFLSFAQFTYAHQENTPLVKQKMLQHKSGEFREMMGRRLKVSPAAKMREFIEYLNLSEEQITEIKKTLLDFQKDTLELRNRMQIKELEVKALLLEPQTELVKIRAKLQEVADLQVELKVKTIEKYLEIKDLLTPEQQAKLPLGVPFQIFALEKMGMCRMIKSYCW</sequence>
<dbReference type="AlphaFoldDB" id="X1JNL0"/>
<name>X1JNL0_9ZZZZ</name>
<dbReference type="InterPro" id="IPR012899">
    <property type="entry name" value="LTXXQ"/>
</dbReference>